<dbReference type="EMBL" id="PKSM01000136">
    <property type="protein sequence ID" value="POW08482.1"/>
    <property type="molecule type" value="Genomic_DNA"/>
</dbReference>
<dbReference type="VEuPathDB" id="FungiDB:PSTT_14262"/>
<reference evidence="2" key="2">
    <citation type="journal article" date="2018" name="BMC Genomics">
        <title>Genomic insights into host adaptation between the wheat stripe rust pathogen (Puccinia striiformis f. sp. tritici) and the barley stripe rust pathogen (Puccinia striiformis f. sp. hordei).</title>
        <authorList>
            <person name="Xia C."/>
            <person name="Wang M."/>
            <person name="Yin C."/>
            <person name="Cornejo O.E."/>
            <person name="Hulbert S.H."/>
            <person name="Chen X."/>
        </authorList>
    </citation>
    <scope>NUCLEOTIDE SEQUENCE [LARGE SCALE GENOMIC DNA]</scope>
    <source>
        <strain evidence="2">93TX-2</strain>
    </source>
</reference>
<reference evidence="2" key="3">
    <citation type="journal article" date="2018" name="Mol. Plant Microbe Interact.">
        <title>Genome sequence resources for the wheat stripe rust pathogen (Puccinia striiformis f. sp. tritici) and the barley stripe rust pathogen (Puccinia striiformis f. sp. hordei).</title>
        <authorList>
            <person name="Xia C."/>
            <person name="Wang M."/>
            <person name="Yin C."/>
            <person name="Cornejo O.E."/>
            <person name="Hulbert S.H."/>
            <person name="Chen X."/>
        </authorList>
    </citation>
    <scope>NUCLEOTIDE SEQUENCE [LARGE SCALE GENOMIC DNA]</scope>
    <source>
        <strain evidence="2">93TX-2</strain>
    </source>
</reference>
<comment type="caution">
    <text evidence="1">The sequence shown here is derived from an EMBL/GenBank/DDBJ whole genome shotgun (WGS) entry which is preliminary data.</text>
</comment>
<proteinExistence type="predicted"/>
<gene>
    <name evidence="1" type="ORF">PSHT_09522</name>
</gene>
<reference evidence="1 2" key="1">
    <citation type="submission" date="2017-12" db="EMBL/GenBank/DDBJ databases">
        <title>Gene loss provides genomic basis for host adaptation in cereal stripe rust fungi.</title>
        <authorList>
            <person name="Xia C."/>
        </authorList>
    </citation>
    <scope>NUCLEOTIDE SEQUENCE [LARGE SCALE GENOMIC DNA]</scope>
    <source>
        <strain evidence="1 2">93TX-2</strain>
    </source>
</reference>
<dbReference type="VEuPathDB" id="FungiDB:PSHT_09522"/>
<dbReference type="OrthoDB" id="2505090at2759"/>
<accession>A0A2S4VG14</accession>
<dbReference type="Proteomes" id="UP000238274">
    <property type="component" value="Unassembled WGS sequence"/>
</dbReference>
<keyword evidence="2" id="KW-1185">Reference proteome</keyword>
<protein>
    <submittedName>
        <fullName evidence="1">Uncharacterized protein</fullName>
    </submittedName>
</protein>
<organism evidence="1 2">
    <name type="scientific">Puccinia striiformis</name>
    <dbReference type="NCBI Taxonomy" id="27350"/>
    <lineage>
        <taxon>Eukaryota</taxon>
        <taxon>Fungi</taxon>
        <taxon>Dikarya</taxon>
        <taxon>Basidiomycota</taxon>
        <taxon>Pucciniomycotina</taxon>
        <taxon>Pucciniomycetes</taxon>
        <taxon>Pucciniales</taxon>
        <taxon>Pucciniaceae</taxon>
        <taxon>Puccinia</taxon>
    </lineage>
</organism>
<evidence type="ECO:0000313" key="2">
    <source>
        <dbReference type="Proteomes" id="UP000238274"/>
    </source>
</evidence>
<dbReference type="AlphaFoldDB" id="A0A2S4VG14"/>
<evidence type="ECO:0000313" key="1">
    <source>
        <dbReference type="EMBL" id="POW08482.1"/>
    </source>
</evidence>
<name>A0A2S4VG14_9BASI</name>
<sequence length="169" mass="19481">MPVWKEDHLAPGQLCNDPVALENYREVIGELLKHQCKNILLGQRINIKGAIYQDLPPKGDKMTATEIRAQVDNNWAMRICMTYAQLVMDRYYVPKSKKTSQWLEIDKRLGILRAASIEFQKHHTQLVLDKDNKLFAHLKKFSYIPKDDFTVPSLEDVCASMACDEMADN</sequence>